<feature type="transmembrane region" description="Helical" evidence="1">
    <location>
        <begin position="48"/>
        <end position="67"/>
    </location>
</feature>
<name>A0AAD8K306_TARER</name>
<keyword evidence="1" id="KW-1133">Transmembrane helix</keyword>
<keyword evidence="1" id="KW-0812">Transmembrane</keyword>
<keyword evidence="1" id="KW-0472">Membrane</keyword>
<evidence type="ECO:0000313" key="2">
    <source>
        <dbReference type="EMBL" id="KAK1414413.1"/>
    </source>
</evidence>
<gene>
    <name evidence="2" type="ORF">QVD17_30157</name>
</gene>
<dbReference type="Proteomes" id="UP001229421">
    <property type="component" value="Unassembled WGS sequence"/>
</dbReference>
<protein>
    <submittedName>
        <fullName evidence="2">Uncharacterized protein</fullName>
    </submittedName>
</protein>
<keyword evidence="3" id="KW-1185">Reference proteome</keyword>
<feature type="transmembrane region" description="Helical" evidence="1">
    <location>
        <begin position="79"/>
        <end position="102"/>
    </location>
</feature>
<reference evidence="2" key="1">
    <citation type="journal article" date="2023" name="bioRxiv">
        <title>Improved chromosome-level genome assembly for marigold (Tagetes erecta).</title>
        <authorList>
            <person name="Jiang F."/>
            <person name="Yuan L."/>
            <person name="Wang S."/>
            <person name="Wang H."/>
            <person name="Xu D."/>
            <person name="Wang A."/>
            <person name="Fan W."/>
        </authorList>
    </citation>
    <scope>NUCLEOTIDE SEQUENCE</scope>
    <source>
        <strain evidence="2">WSJ</strain>
        <tissue evidence="2">Leaf</tissue>
    </source>
</reference>
<evidence type="ECO:0000313" key="3">
    <source>
        <dbReference type="Proteomes" id="UP001229421"/>
    </source>
</evidence>
<dbReference type="EMBL" id="JAUHHV010000008">
    <property type="protein sequence ID" value="KAK1414413.1"/>
    <property type="molecule type" value="Genomic_DNA"/>
</dbReference>
<organism evidence="2 3">
    <name type="scientific">Tagetes erecta</name>
    <name type="common">African marigold</name>
    <dbReference type="NCBI Taxonomy" id="13708"/>
    <lineage>
        <taxon>Eukaryota</taxon>
        <taxon>Viridiplantae</taxon>
        <taxon>Streptophyta</taxon>
        <taxon>Embryophyta</taxon>
        <taxon>Tracheophyta</taxon>
        <taxon>Spermatophyta</taxon>
        <taxon>Magnoliopsida</taxon>
        <taxon>eudicotyledons</taxon>
        <taxon>Gunneridae</taxon>
        <taxon>Pentapetalae</taxon>
        <taxon>asterids</taxon>
        <taxon>campanulids</taxon>
        <taxon>Asterales</taxon>
        <taxon>Asteraceae</taxon>
        <taxon>Asteroideae</taxon>
        <taxon>Heliantheae alliance</taxon>
        <taxon>Tageteae</taxon>
        <taxon>Tagetes</taxon>
    </lineage>
</organism>
<accession>A0AAD8K306</accession>
<dbReference type="AlphaFoldDB" id="A0AAD8K306"/>
<comment type="caution">
    <text evidence="2">The sequence shown here is derived from an EMBL/GenBank/DDBJ whole genome shotgun (WGS) entry which is preliminary data.</text>
</comment>
<proteinExistence type="predicted"/>
<sequence>MEVKESEDLGDVSYTKRWSLKVHISIVRDKNDNLVKVMGQNHFLLNEWVRLEMILITLMGLCLHYQSLVRQTDIILGKWVINSPYSLLIYFLLVFFCPILLLKQHLHDSFHLYLFSPQNIQFPHLCFLIVTKHL</sequence>
<evidence type="ECO:0000256" key="1">
    <source>
        <dbReference type="SAM" id="Phobius"/>
    </source>
</evidence>